<evidence type="ECO:0000256" key="6">
    <source>
        <dbReference type="ARBA" id="ARBA00023012"/>
    </source>
</evidence>
<dbReference type="Proteomes" id="UP000217257">
    <property type="component" value="Chromosome"/>
</dbReference>
<evidence type="ECO:0000256" key="1">
    <source>
        <dbReference type="ARBA" id="ARBA00000085"/>
    </source>
</evidence>
<evidence type="ECO:0000313" key="16">
    <source>
        <dbReference type="EMBL" id="ATB41891.1"/>
    </source>
</evidence>
<evidence type="ECO:0000256" key="5">
    <source>
        <dbReference type="ARBA" id="ARBA00022777"/>
    </source>
</evidence>
<evidence type="ECO:0000256" key="7">
    <source>
        <dbReference type="ARBA" id="ARBA00023136"/>
    </source>
</evidence>
<feature type="transmembrane region" description="Helical" evidence="11">
    <location>
        <begin position="254"/>
        <end position="272"/>
    </location>
</feature>
<dbReference type="CDD" id="cd16922">
    <property type="entry name" value="HATPase_EvgS-ArcB-TorS-like"/>
    <property type="match status" value="1"/>
</dbReference>
<dbReference type="InterPro" id="IPR011006">
    <property type="entry name" value="CheY-like_superfamily"/>
</dbReference>
<dbReference type="InterPro" id="IPR000014">
    <property type="entry name" value="PAS"/>
</dbReference>
<feature type="domain" description="Response regulatory" evidence="13">
    <location>
        <begin position="794"/>
        <end position="910"/>
    </location>
</feature>
<organism evidence="16 17">
    <name type="scientific">Cystobacter fuscus</name>
    <dbReference type="NCBI Taxonomy" id="43"/>
    <lineage>
        <taxon>Bacteria</taxon>
        <taxon>Pseudomonadati</taxon>
        <taxon>Myxococcota</taxon>
        <taxon>Myxococcia</taxon>
        <taxon>Myxococcales</taxon>
        <taxon>Cystobacterineae</taxon>
        <taxon>Archangiaceae</taxon>
        <taxon>Cystobacter</taxon>
    </lineage>
</organism>
<dbReference type="Gene3D" id="3.30.565.10">
    <property type="entry name" value="Histidine kinase-like ATPase, C-terminal domain"/>
    <property type="match status" value="1"/>
</dbReference>
<dbReference type="Pfam" id="PF00072">
    <property type="entry name" value="Response_reg"/>
    <property type="match status" value="1"/>
</dbReference>
<dbReference type="SUPFAM" id="SSF52172">
    <property type="entry name" value="CheY-like"/>
    <property type="match status" value="2"/>
</dbReference>
<dbReference type="InterPro" id="IPR036890">
    <property type="entry name" value="HATPase_C_sf"/>
</dbReference>
<feature type="coiled-coil region" evidence="9">
    <location>
        <begin position="274"/>
        <end position="312"/>
    </location>
</feature>
<dbReference type="GO" id="GO:0000155">
    <property type="term" value="F:phosphorelay sensor kinase activity"/>
    <property type="evidence" value="ECO:0007669"/>
    <property type="project" value="InterPro"/>
</dbReference>
<feature type="region of interest" description="Disordered" evidence="10">
    <location>
        <begin position="135"/>
        <end position="155"/>
    </location>
</feature>
<dbReference type="EMBL" id="CP022098">
    <property type="protein sequence ID" value="ATB41891.1"/>
    <property type="molecule type" value="Genomic_DNA"/>
</dbReference>
<dbReference type="GO" id="GO:0005886">
    <property type="term" value="C:plasma membrane"/>
    <property type="evidence" value="ECO:0007669"/>
    <property type="project" value="TreeGrafter"/>
</dbReference>
<dbReference type="SUPFAM" id="SSF55874">
    <property type="entry name" value="ATPase domain of HSP90 chaperone/DNA topoisomerase II/histidine kinase"/>
    <property type="match status" value="1"/>
</dbReference>
<keyword evidence="6" id="KW-0902">Two-component regulatory system</keyword>
<evidence type="ECO:0000259" key="12">
    <source>
        <dbReference type="PROSITE" id="PS50109"/>
    </source>
</evidence>
<dbReference type="KEGG" id="cfus:CYFUS_007367"/>
<dbReference type="SMART" id="SM00091">
    <property type="entry name" value="PAS"/>
    <property type="match status" value="1"/>
</dbReference>
<keyword evidence="7 11" id="KW-0472">Membrane</keyword>
<dbReference type="CDD" id="cd00082">
    <property type="entry name" value="HisKA"/>
    <property type="match status" value="1"/>
</dbReference>
<dbReference type="PRINTS" id="PR00344">
    <property type="entry name" value="BCTRLSENSOR"/>
</dbReference>
<dbReference type="InterPro" id="IPR003594">
    <property type="entry name" value="HATPase_dom"/>
</dbReference>
<dbReference type="FunFam" id="3.30.565.10:FF:000006">
    <property type="entry name" value="Sensor histidine kinase WalK"/>
    <property type="match status" value="1"/>
</dbReference>
<feature type="domain" description="Response regulatory" evidence="13">
    <location>
        <begin position="676"/>
        <end position="787"/>
    </location>
</feature>
<sequence>MKLPAVRARFAQRTLLATGALALLCVVFALGRPLDSNEYDQYRLRLRQLRVQSNALERDLLQFHLGLSGTVDSPPESFARLRGEVEELRRVPPRLRAEEQQKLGTALDGFVRALVDEELLHTRLRQIEQRRNEVQANLERTSSELAASRPPGEPRERVRLLTRAIRGGAEDGDLPHLEGALAALARELAGQPDTEAPRAKLEAEARGLLARAKEARETLQLLVERAASPAADQVISTYFQVHEQAQARAERSRVVLFVLTLLLAAFVLQVLWRLTRASEALDTLNAELERRVEERTAALSTANAELRESEARKAAILESALDGIVTLDEAGRILDFNPAAEHIFRLRGAEALGRDFRALVLSASVKPEQHLAVTRALRADAVAGQATRLELPALRTDGSTFPAELTLLRVRSEGPPRFTTYVRDITERQEVERLKNEFVSTVSHELRTPLTSIRGSLGLLDGGILGELPAAARDMVRIACSNTERLIRLINDILDLEKMESGMLELKLQPVESTEVIETTFGGVQAMADGARVRLRHQVIGAGTVRADRDRLIQVLTNLVSNAIKFSPVDGKVEVTAAQDARGQVRFTVKDQGPGIPPDKRDRLFGKFQQIDSSDSRTKGGTGLGLAISQAIIEQHGGHIEVHGEPGEGATFSFALPSARAGSGVVSRVMDESRHSILVVTTDAELSGRMRGLLTHEGYRVLRTPSLEEAERLIDVGAPDALVVDPRHTEGREIDFVRRLREQPRTRELPIIMLTEQHEGSVQPLLVDWMLKPFDEASFLRTVRYAVRQPGQARVLLVDDDVSTRQVLRTQLERLGAVCYEAQDGEDAVALARATPPDLIVLDVGLPRMDGFEVVDILRQGKGRGTPLIVFTGRDLSSVDEHQLTLGHTRHHIKTRTTEEALMTSVRELLNGLLAEHEGGHGPHQEAS</sequence>
<feature type="domain" description="PAC" evidence="15">
    <location>
        <begin position="387"/>
        <end position="437"/>
    </location>
</feature>
<dbReference type="PROSITE" id="PS50113">
    <property type="entry name" value="PAC"/>
    <property type="match status" value="1"/>
</dbReference>
<dbReference type="InterPro" id="IPR004358">
    <property type="entry name" value="Sig_transdc_His_kin-like_C"/>
</dbReference>
<keyword evidence="5 16" id="KW-0418">Kinase</keyword>
<dbReference type="PANTHER" id="PTHR43047">
    <property type="entry name" value="TWO-COMPONENT HISTIDINE PROTEIN KINASE"/>
    <property type="match status" value="1"/>
</dbReference>
<dbReference type="NCBIfam" id="TIGR00229">
    <property type="entry name" value="sensory_box"/>
    <property type="match status" value="1"/>
</dbReference>
<dbReference type="Pfam" id="PF00512">
    <property type="entry name" value="HisKA"/>
    <property type="match status" value="1"/>
</dbReference>
<dbReference type="InterPro" id="IPR000700">
    <property type="entry name" value="PAS-assoc_C"/>
</dbReference>
<evidence type="ECO:0000256" key="11">
    <source>
        <dbReference type="SAM" id="Phobius"/>
    </source>
</evidence>
<evidence type="ECO:0000256" key="9">
    <source>
        <dbReference type="SAM" id="Coils"/>
    </source>
</evidence>
<feature type="modified residue" description="4-aspartylphosphate" evidence="8">
    <location>
        <position position="725"/>
    </location>
</feature>
<dbReference type="InterPro" id="IPR003661">
    <property type="entry name" value="HisK_dim/P_dom"/>
</dbReference>
<dbReference type="AlphaFoldDB" id="A0A250JER7"/>
<dbReference type="SUPFAM" id="SSF47384">
    <property type="entry name" value="Homodimeric domain of signal transducing histidine kinase"/>
    <property type="match status" value="1"/>
</dbReference>
<protein>
    <recommendedName>
        <fullName evidence="2">histidine kinase</fullName>
        <ecNumber evidence="2">2.7.13.3</ecNumber>
    </recommendedName>
</protein>
<evidence type="ECO:0000256" key="8">
    <source>
        <dbReference type="PROSITE-ProRule" id="PRU00169"/>
    </source>
</evidence>
<dbReference type="FunFam" id="1.10.287.130:FF:000001">
    <property type="entry name" value="Two-component sensor histidine kinase"/>
    <property type="match status" value="1"/>
</dbReference>
<dbReference type="SMART" id="SM00387">
    <property type="entry name" value="HATPase_c"/>
    <property type="match status" value="1"/>
</dbReference>
<evidence type="ECO:0000256" key="10">
    <source>
        <dbReference type="SAM" id="MobiDB-lite"/>
    </source>
</evidence>
<keyword evidence="11" id="KW-0812">Transmembrane</keyword>
<gene>
    <name evidence="16" type="ORF">CYFUS_007367</name>
</gene>
<dbReference type="EC" id="2.7.13.3" evidence="2"/>
<evidence type="ECO:0000259" key="15">
    <source>
        <dbReference type="PROSITE" id="PS50113"/>
    </source>
</evidence>
<dbReference type="InterPro" id="IPR001789">
    <property type="entry name" value="Sig_transdc_resp-reg_receiver"/>
</dbReference>
<dbReference type="Pfam" id="PF19443">
    <property type="entry name" value="DAHL"/>
    <property type="match status" value="1"/>
</dbReference>
<dbReference type="SMART" id="SM00448">
    <property type="entry name" value="REC"/>
    <property type="match status" value="2"/>
</dbReference>
<dbReference type="InterPro" id="IPR005467">
    <property type="entry name" value="His_kinase_dom"/>
</dbReference>
<feature type="compositionally biased region" description="Polar residues" evidence="10">
    <location>
        <begin position="135"/>
        <end position="145"/>
    </location>
</feature>
<dbReference type="CDD" id="cd17574">
    <property type="entry name" value="REC_OmpR"/>
    <property type="match status" value="1"/>
</dbReference>
<proteinExistence type="predicted"/>
<keyword evidence="9" id="KW-0175">Coiled coil</keyword>
<dbReference type="SUPFAM" id="SSF55785">
    <property type="entry name" value="PYP-like sensor domain (PAS domain)"/>
    <property type="match status" value="1"/>
</dbReference>
<dbReference type="Pfam" id="PF02518">
    <property type="entry name" value="HATPase_c"/>
    <property type="match status" value="1"/>
</dbReference>
<dbReference type="CDD" id="cd00130">
    <property type="entry name" value="PAS"/>
    <property type="match status" value="1"/>
</dbReference>
<dbReference type="PROSITE" id="PS50112">
    <property type="entry name" value="PAS"/>
    <property type="match status" value="1"/>
</dbReference>
<evidence type="ECO:0000256" key="3">
    <source>
        <dbReference type="ARBA" id="ARBA00022553"/>
    </source>
</evidence>
<dbReference type="InterPro" id="IPR045812">
    <property type="entry name" value="DAHL"/>
</dbReference>
<keyword evidence="4" id="KW-0808">Transferase</keyword>
<dbReference type="GO" id="GO:0009927">
    <property type="term" value="F:histidine phosphotransfer kinase activity"/>
    <property type="evidence" value="ECO:0007669"/>
    <property type="project" value="TreeGrafter"/>
</dbReference>
<accession>A0A250JER7</accession>
<reference evidence="16 17" key="1">
    <citation type="submission" date="2017-06" db="EMBL/GenBank/DDBJ databases">
        <title>Sequencing and comparative analysis of myxobacterial genomes.</title>
        <authorList>
            <person name="Rupp O."/>
            <person name="Goesmann A."/>
            <person name="Sogaard-Andersen L."/>
        </authorList>
    </citation>
    <scope>NUCLEOTIDE SEQUENCE [LARGE SCALE GENOMIC DNA]</scope>
    <source>
        <strain evidence="16 17">DSM 52655</strain>
    </source>
</reference>
<feature type="domain" description="PAS" evidence="14">
    <location>
        <begin position="309"/>
        <end position="378"/>
    </location>
</feature>
<dbReference type="InterPro" id="IPR036097">
    <property type="entry name" value="HisK_dim/P_sf"/>
</dbReference>
<dbReference type="PROSITE" id="PS50109">
    <property type="entry name" value="HIS_KIN"/>
    <property type="match status" value="1"/>
</dbReference>
<evidence type="ECO:0000259" key="14">
    <source>
        <dbReference type="PROSITE" id="PS50112"/>
    </source>
</evidence>
<dbReference type="PROSITE" id="PS50110">
    <property type="entry name" value="RESPONSE_REGULATORY"/>
    <property type="match status" value="2"/>
</dbReference>
<keyword evidence="3 8" id="KW-0597">Phosphoprotein</keyword>
<dbReference type="SMART" id="SM00388">
    <property type="entry name" value="HisKA"/>
    <property type="match status" value="1"/>
</dbReference>
<dbReference type="Gene3D" id="3.40.50.2300">
    <property type="match status" value="2"/>
</dbReference>
<feature type="domain" description="Histidine kinase" evidence="12">
    <location>
        <begin position="441"/>
        <end position="660"/>
    </location>
</feature>
<dbReference type="Pfam" id="PF13426">
    <property type="entry name" value="PAS_9"/>
    <property type="match status" value="1"/>
</dbReference>
<evidence type="ECO:0000256" key="2">
    <source>
        <dbReference type="ARBA" id="ARBA00012438"/>
    </source>
</evidence>
<dbReference type="PANTHER" id="PTHR43047:SF72">
    <property type="entry name" value="OSMOSENSING HISTIDINE PROTEIN KINASE SLN1"/>
    <property type="match status" value="1"/>
</dbReference>
<comment type="catalytic activity">
    <reaction evidence="1">
        <text>ATP + protein L-histidine = ADP + protein N-phospho-L-histidine.</text>
        <dbReference type="EC" id="2.7.13.3"/>
    </reaction>
</comment>
<feature type="coiled-coil region" evidence="9">
    <location>
        <begin position="198"/>
        <end position="225"/>
    </location>
</feature>
<name>A0A250JER7_9BACT</name>
<evidence type="ECO:0000256" key="4">
    <source>
        <dbReference type="ARBA" id="ARBA00022679"/>
    </source>
</evidence>
<dbReference type="InterPro" id="IPR035965">
    <property type="entry name" value="PAS-like_dom_sf"/>
</dbReference>
<evidence type="ECO:0000313" key="17">
    <source>
        <dbReference type="Proteomes" id="UP000217257"/>
    </source>
</evidence>
<dbReference type="Gene3D" id="1.10.287.130">
    <property type="match status" value="1"/>
</dbReference>
<evidence type="ECO:0000259" key="13">
    <source>
        <dbReference type="PROSITE" id="PS50110"/>
    </source>
</evidence>
<keyword evidence="11" id="KW-1133">Transmembrane helix</keyword>
<dbReference type="Gene3D" id="3.30.450.20">
    <property type="entry name" value="PAS domain"/>
    <property type="match status" value="1"/>
</dbReference>
<feature type="modified residue" description="4-aspartylphosphate" evidence="8">
    <location>
        <position position="843"/>
    </location>
</feature>